<dbReference type="PANTHER" id="PTHR15032">
    <property type="entry name" value="N-ACYL-PHOSPHATIDYLETHANOLAMINE-HYDROLYZING PHOSPHOLIPASE D"/>
    <property type="match status" value="1"/>
</dbReference>
<dbReference type="AlphaFoldDB" id="A0A7S3LJV9"/>
<dbReference type="Gene3D" id="3.60.15.10">
    <property type="entry name" value="Ribonuclease Z/Hydroxyacylglutathione hydrolase-like"/>
    <property type="match status" value="1"/>
</dbReference>
<evidence type="ECO:0000313" key="2">
    <source>
        <dbReference type="EMBL" id="CAE0432869.1"/>
    </source>
</evidence>
<proteinExistence type="predicted"/>
<protein>
    <recommendedName>
        <fullName evidence="1">Metallo-beta-lactamase domain-containing protein</fullName>
    </recommendedName>
</protein>
<name>A0A7S3LJV9_9STRA</name>
<evidence type="ECO:0000259" key="1">
    <source>
        <dbReference type="Pfam" id="PF12706"/>
    </source>
</evidence>
<gene>
    <name evidence="2" type="ORF">ASTO00021_LOCUS3187</name>
</gene>
<organism evidence="2">
    <name type="scientific">Aplanochytrium stocchinoi</name>
    <dbReference type="NCBI Taxonomy" id="215587"/>
    <lineage>
        <taxon>Eukaryota</taxon>
        <taxon>Sar</taxon>
        <taxon>Stramenopiles</taxon>
        <taxon>Bigyra</taxon>
        <taxon>Labyrinthulomycetes</taxon>
        <taxon>Thraustochytrida</taxon>
        <taxon>Thraustochytriidae</taxon>
        <taxon>Aplanochytrium</taxon>
    </lineage>
</organism>
<dbReference type="SUPFAM" id="SSF56281">
    <property type="entry name" value="Metallo-hydrolase/oxidoreductase"/>
    <property type="match status" value="1"/>
</dbReference>
<dbReference type="EMBL" id="HBIN01004506">
    <property type="protein sequence ID" value="CAE0432869.1"/>
    <property type="molecule type" value="Transcribed_RNA"/>
</dbReference>
<reference evidence="2" key="1">
    <citation type="submission" date="2021-01" db="EMBL/GenBank/DDBJ databases">
        <authorList>
            <person name="Corre E."/>
            <person name="Pelletier E."/>
            <person name="Niang G."/>
            <person name="Scheremetjew M."/>
            <person name="Finn R."/>
            <person name="Kale V."/>
            <person name="Holt S."/>
            <person name="Cochrane G."/>
            <person name="Meng A."/>
            <person name="Brown T."/>
            <person name="Cohen L."/>
        </authorList>
    </citation>
    <scope>NUCLEOTIDE SEQUENCE</scope>
    <source>
        <strain evidence="2">GSBS06</strain>
    </source>
</reference>
<accession>A0A7S3LJV9</accession>
<sequence length="173" mass="19551">MDWHETIKIKSDDLQPGIQNVEAEIEISAVPMQHWSSRRGFDRDETLWCGYSLAANTNTKKDSCKVLFAGDTGMFDGLHEIGEKYGPYDLAAIPIGAYEPRDFMKGQHTNPEDAVEMMRAIQARKAVPIHWGTFQLTFEPVLEPRERLIKAVKQANLPQDSFSPWLIGSTIVC</sequence>
<dbReference type="InterPro" id="IPR036866">
    <property type="entry name" value="RibonucZ/Hydroxyglut_hydro"/>
</dbReference>
<feature type="domain" description="Metallo-beta-lactamase" evidence="1">
    <location>
        <begin position="3"/>
        <end position="131"/>
    </location>
</feature>
<dbReference type="PANTHER" id="PTHR15032:SF4">
    <property type="entry name" value="N-ACYL-PHOSPHATIDYLETHANOLAMINE-HYDROLYZING PHOSPHOLIPASE D"/>
    <property type="match status" value="1"/>
</dbReference>
<dbReference type="InterPro" id="IPR001279">
    <property type="entry name" value="Metallo-B-lactamas"/>
</dbReference>
<dbReference type="Pfam" id="PF12706">
    <property type="entry name" value="Lactamase_B_2"/>
    <property type="match status" value="1"/>
</dbReference>
<dbReference type="GO" id="GO:0005737">
    <property type="term" value="C:cytoplasm"/>
    <property type="evidence" value="ECO:0007669"/>
    <property type="project" value="TreeGrafter"/>
</dbReference>